<dbReference type="Proteomes" id="UP000646053">
    <property type="component" value="Unassembled WGS sequence"/>
</dbReference>
<sequence length="82" mass="9577">MPFQVENFLVEVRSFVFRTAMMPFQVRDFLVEARSFVFRTAMMPFQVRDFLVEARSLRFSARLFLSKTASEALPQGCTLKMA</sequence>
<evidence type="ECO:0000313" key="2">
    <source>
        <dbReference type="Proteomes" id="UP000646053"/>
    </source>
</evidence>
<gene>
    <name evidence="1" type="ORF">GS601_04970</name>
</gene>
<dbReference type="RefSeq" id="WP_162422158.1">
    <property type="nucleotide sequence ID" value="NZ_WVIE01000004.1"/>
</dbReference>
<name>A0A8J7YXT6_9CYAN</name>
<evidence type="ECO:0000313" key="1">
    <source>
        <dbReference type="EMBL" id="NDJ16647.1"/>
    </source>
</evidence>
<comment type="caution">
    <text evidence="1">The sequence shown here is derived from an EMBL/GenBank/DDBJ whole genome shotgun (WGS) entry which is preliminary data.</text>
</comment>
<reference evidence="1" key="1">
    <citation type="submission" date="2019-12" db="EMBL/GenBank/DDBJ databases">
        <title>High-Quality draft genome sequences of three cyanobacteria isolated from the limestone walls of the Old Cathedral of Coimbra.</title>
        <authorList>
            <person name="Tiago I."/>
            <person name="Soares F."/>
            <person name="Portugal A."/>
        </authorList>
    </citation>
    <scope>NUCLEOTIDE SEQUENCE</scope>
    <source>
        <strain evidence="1">A</strain>
    </source>
</reference>
<proteinExistence type="predicted"/>
<dbReference type="EMBL" id="WVIE01000004">
    <property type="protein sequence ID" value="NDJ16647.1"/>
    <property type="molecule type" value="Genomic_DNA"/>
</dbReference>
<protein>
    <submittedName>
        <fullName evidence="1">Uncharacterized protein</fullName>
    </submittedName>
</protein>
<keyword evidence="2" id="KW-1185">Reference proteome</keyword>
<accession>A0A8J7YXT6</accession>
<dbReference type="AlphaFoldDB" id="A0A8J7YXT6"/>
<organism evidence="1 2">
    <name type="scientific">Myxacorys almedinensis A</name>
    <dbReference type="NCBI Taxonomy" id="2690445"/>
    <lineage>
        <taxon>Bacteria</taxon>
        <taxon>Bacillati</taxon>
        <taxon>Cyanobacteriota</taxon>
        <taxon>Cyanophyceae</taxon>
        <taxon>Leptolyngbyales</taxon>
        <taxon>Leptolyngbyaceae</taxon>
        <taxon>Myxacorys</taxon>
        <taxon>Myxacorys almedinensis</taxon>
    </lineage>
</organism>